<organism evidence="2 3">
    <name type="scientific">Culex pipiens pipiens</name>
    <name type="common">Northern house mosquito</name>
    <dbReference type="NCBI Taxonomy" id="38569"/>
    <lineage>
        <taxon>Eukaryota</taxon>
        <taxon>Metazoa</taxon>
        <taxon>Ecdysozoa</taxon>
        <taxon>Arthropoda</taxon>
        <taxon>Hexapoda</taxon>
        <taxon>Insecta</taxon>
        <taxon>Pterygota</taxon>
        <taxon>Neoptera</taxon>
        <taxon>Endopterygota</taxon>
        <taxon>Diptera</taxon>
        <taxon>Nematocera</taxon>
        <taxon>Culicoidea</taxon>
        <taxon>Culicidae</taxon>
        <taxon>Culicinae</taxon>
        <taxon>Culicini</taxon>
        <taxon>Culex</taxon>
        <taxon>Culex</taxon>
    </lineage>
</organism>
<gene>
    <name evidence="2" type="ORF">pipiens_020535</name>
</gene>
<evidence type="ECO:0000313" key="3">
    <source>
        <dbReference type="Proteomes" id="UP001562425"/>
    </source>
</evidence>
<evidence type="ECO:0000313" key="2">
    <source>
        <dbReference type="EMBL" id="KAL1402601.1"/>
    </source>
</evidence>
<protein>
    <submittedName>
        <fullName evidence="2">Uncharacterized protein</fullName>
    </submittedName>
</protein>
<name>A0ABD1DSP3_CULPP</name>
<accession>A0ABD1DSP3</accession>
<feature type="compositionally biased region" description="Basic residues" evidence="1">
    <location>
        <begin position="78"/>
        <end position="89"/>
    </location>
</feature>
<evidence type="ECO:0000256" key="1">
    <source>
        <dbReference type="SAM" id="MobiDB-lite"/>
    </source>
</evidence>
<reference evidence="2 3" key="1">
    <citation type="submission" date="2024-05" db="EMBL/GenBank/DDBJ databases">
        <title>Culex pipiens pipiens assembly and annotation.</title>
        <authorList>
            <person name="Alout H."/>
            <person name="Durand T."/>
        </authorList>
    </citation>
    <scope>NUCLEOTIDE SEQUENCE [LARGE SCALE GENOMIC DNA]</scope>
    <source>
        <strain evidence="2">HA-2024</strain>
        <tissue evidence="2">Whole body</tissue>
    </source>
</reference>
<comment type="caution">
    <text evidence="2">The sequence shown here is derived from an EMBL/GenBank/DDBJ whole genome shotgun (WGS) entry which is preliminary data.</text>
</comment>
<keyword evidence="3" id="KW-1185">Reference proteome</keyword>
<feature type="non-terminal residue" evidence="2">
    <location>
        <position position="100"/>
    </location>
</feature>
<dbReference type="AlphaFoldDB" id="A0ABD1DSP3"/>
<dbReference type="Proteomes" id="UP001562425">
    <property type="component" value="Unassembled WGS sequence"/>
</dbReference>
<sequence length="100" mass="11177">MTDDDICTEGTNRHRSRPAALDHWTEHASARGMLGVNNLRKINAGEVKVWTTAEARGIRLLRGGAREWKCWPVGPRGRIPRGRGQKATRHAAIGDRRVSK</sequence>
<proteinExistence type="predicted"/>
<feature type="region of interest" description="Disordered" evidence="1">
    <location>
        <begin position="76"/>
        <end position="100"/>
    </location>
</feature>
<dbReference type="EMBL" id="JBEHCU010002722">
    <property type="protein sequence ID" value="KAL1402601.1"/>
    <property type="molecule type" value="Genomic_DNA"/>
</dbReference>